<dbReference type="RefSeq" id="WP_188893610.1">
    <property type="nucleotide sequence ID" value="NZ_BMMZ01000001.1"/>
</dbReference>
<evidence type="ECO:0000259" key="1">
    <source>
        <dbReference type="Pfam" id="PF01909"/>
    </source>
</evidence>
<dbReference type="EMBL" id="BMMZ01000001">
    <property type="protein sequence ID" value="GGL50163.1"/>
    <property type="molecule type" value="Genomic_DNA"/>
</dbReference>
<feature type="domain" description="Polymerase nucleotidyl transferase" evidence="1">
    <location>
        <begin position="11"/>
        <end position="61"/>
    </location>
</feature>
<evidence type="ECO:0000313" key="2">
    <source>
        <dbReference type="EMBL" id="GGL50163.1"/>
    </source>
</evidence>
<accession>A0A917S1A6</accession>
<name>A0A917S1A6_9ACTN</name>
<dbReference type="SUPFAM" id="SSF81301">
    <property type="entry name" value="Nucleotidyltransferase"/>
    <property type="match status" value="1"/>
</dbReference>
<gene>
    <name evidence="2" type="ORF">GCM10011575_05500</name>
</gene>
<dbReference type="Proteomes" id="UP000613840">
    <property type="component" value="Unassembled WGS sequence"/>
</dbReference>
<reference evidence="2" key="2">
    <citation type="submission" date="2020-09" db="EMBL/GenBank/DDBJ databases">
        <authorList>
            <person name="Sun Q."/>
            <person name="Zhou Y."/>
        </authorList>
    </citation>
    <scope>NUCLEOTIDE SEQUENCE</scope>
    <source>
        <strain evidence="2">CGMCC 4.7306</strain>
    </source>
</reference>
<evidence type="ECO:0000313" key="3">
    <source>
        <dbReference type="Proteomes" id="UP000613840"/>
    </source>
</evidence>
<sequence>MDDADFVDHVADRLAALPGVEAVALGGSRAQGTARPDSDWDLAIYYRGSFEPRTLRDIGWPGEVFDIGGWGGGLYNGGAWLSIDGRKVDVHYRDLGVIDHQLAEAESGRFVVERLMFHVVGIPSYLLLAELALNQTLRGSLPRPDYPERLRAEAPGAWWGWATGTLDYASANHVPPGRTAMALGLAAQAAAAGAHAVLAARGRWITNDKRLLTEAGLDHLDAVFAERIDGPDDLAEVMARIRTECGDAVRRAERELLGYQDSNLN</sequence>
<dbReference type="GO" id="GO:0016779">
    <property type="term" value="F:nucleotidyltransferase activity"/>
    <property type="evidence" value="ECO:0007669"/>
    <property type="project" value="InterPro"/>
</dbReference>
<reference evidence="2" key="1">
    <citation type="journal article" date="2014" name="Int. J. Syst. Evol. Microbiol.">
        <title>Complete genome sequence of Corynebacterium casei LMG S-19264T (=DSM 44701T), isolated from a smear-ripened cheese.</title>
        <authorList>
            <consortium name="US DOE Joint Genome Institute (JGI-PGF)"/>
            <person name="Walter F."/>
            <person name="Albersmeier A."/>
            <person name="Kalinowski J."/>
            <person name="Ruckert C."/>
        </authorList>
    </citation>
    <scope>NUCLEOTIDE SEQUENCE</scope>
    <source>
        <strain evidence="2">CGMCC 4.7306</strain>
    </source>
</reference>
<proteinExistence type="predicted"/>
<dbReference type="Pfam" id="PF01909">
    <property type="entry name" value="NTP_transf_2"/>
    <property type="match status" value="1"/>
</dbReference>
<dbReference type="AlphaFoldDB" id="A0A917S1A6"/>
<dbReference type="InterPro" id="IPR043519">
    <property type="entry name" value="NT_sf"/>
</dbReference>
<keyword evidence="3" id="KW-1185">Reference proteome</keyword>
<dbReference type="Gene3D" id="3.30.460.10">
    <property type="entry name" value="Beta Polymerase, domain 2"/>
    <property type="match status" value="1"/>
</dbReference>
<dbReference type="InterPro" id="IPR002934">
    <property type="entry name" value="Polymerase_NTP_transf_dom"/>
</dbReference>
<comment type="caution">
    <text evidence="2">The sequence shown here is derived from an EMBL/GenBank/DDBJ whole genome shotgun (WGS) entry which is preliminary data.</text>
</comment>
<protein>
    <submittedName>
        <fullName evidence="2">DNA polymerase subunit beta</fullName>
    </submittedName>
</protein>
<organism evidence="2 3">
    <name type="scientific">Microlunatus endophyticus</name>
    <dbReference type="NCBI Taxonomy" id="1716077"/>
    <lineage>
        <taxon>Bacteria</taxon>
        <taxon>Bacillati</taxon>
        <taxon>Actinomycetota</taxon>
        <taxon>Actinomycetes</taxon>
        <taxon>Propionibacteriales</taxon>
        <taxon>Propionibacteriaceae</taxon>
        <taxon>Microlunatus</taxon>
    </lineage>
</organism>
<dbReference type="CDD" id="cd05403">
    <property type="entry name" value="NT_KNTase_like"/>
    <property type="match status" value="1"/>
</dbReference>